<feature type="region of interest" description="Disordered" evidence="1">
    <location>
        <begin position="883"/>
        <end position="916"/>
    </location>
</feature>
<evidence type="ECO:0000256" key="1">
    <source>
        <dbReference type="SAM" id="MobiDB-lite"/>
    </source>
</evidence>
<protein>
    <submittedName>
        <fullName evidence="2">Uncharacterized protein</fullName>
    </submittedName>
</protein>
<name>A0A2I0BD43_9ASPA</name>
<feature type="region of interest" description="Disordered" evidence="1">
    <location>
        <begin position="413"/>
        <end position="443"/>
    </location>
</feature>
<keyword evidence="3" id="KW-1185">Reference proteome</keyword>
<gene>
    <name evidence="2" type="ORF">AXF42_Ash013137</name>
</gene>
<dbReference type="EMBL" id="KZ451890">
    <property type="protein sequence ID" value="PKA65722.1"/>
    <property type="molecule type" value="Genomic_DNA"/>
</dbReference>
<feature type="compositionally biased region" description="Basic and acidic residues" evidence="1">
    <location>
        <begin position="193"/>
        <end position="209"/>
    </location>
</feature>
<accession>A0A2I0BD43</accession>
<dbReference type="Proteomes" id="UP000236161">
    <property type="component" value="Unassembled WGS sequence"/>
</dbReference>
<proteinExistence type="predicted"/>
<dbReference type="AlphaFoldDB" id="A0A2I0BD43"/>
<sequence>MAVPGYGGCLAFRSKTRKAMFLRASSSHSDWRDYYFFVGGDLGIPLTPEVCLPEFIGDAKWMAGQDTLKNLERLKGQSWPLKDFLRHVKNDISLHAKALRYIIFKEVAPPHGSVLMKRARRGQPPVVKLSREVTEVEEEEYVIEVSELVCGETAVDVVSSPEDAVDDKKTLTELYAGKGKQLAVAAEPRAVPKGDKEKGIAIGGKKGEEKEEGLEGAQKEGAEGEDASPCLALVLSEVLKRKRGLPENIHQESPLKKGKTLAKEAVGGGHDWQRSVESPFSTNFIGQFEGGGLVTRDLEERVERSSTTDLYIGIINMAATIIARLPLALTRALRTEEQVLEQGVYKYAMGALKADNKALREKLNKVAGDQEAIAAEKSAAVVKAYKISLPCRKERLDGIKRVWEGARAAATGGRAAGTAATGGRRSRATLTDGRGAGATAASGGGSTAVQTCWVCLGITTYWAVRPVTSQQQQLKLKTVLRSHPVHANGGQPAAPRRNGHLPSCHVLDVASFPLSVSSILGSSSVRRDHVIRFPHHRPRACADSCSDYGNASTRLRSPLPITPSLLHHAPLSTRGPATLRALTGCSARADPSPRLRRVPATLAPASPLARPRLRDPAQICQSARPRARLASPASQLRSRPRSPCPRASLARASAPAHTFLAPTSSYFGVTFWSLSFLVQISSLLPLPSALLLLSMPKGNMFWLLFSSKRLLLLLAVSLLNLLAAATHRPAARSLPALALHSSTFLPARPPAAPHAPQIVGFAAVIVPPGTSPPACHGNCLSAAAVRKLPAPCQDRCARATPAAVSGPVQNVRLDLEPVRSGSNRFQIRSGIGSNQFRTGSGTGYLTLESGRLRPAKKGGKARGKKVGCSSGYGGRGFWGGLLSRNRASGQPRRARQLNRRSCDRQESGWSRRNRRERSVTKSVRFASIPCNSIMRVSLEEEVDPVQCRDVEAEASSPGALTDGPPACVLRAAELVLRVLATILSSLNESTRRY</sequence>
<feature type="compositionally biased region" description="Low complexity" evidence="1">
    <location>
        <begin position="624"/>
        <end position="634"/>
    </location>
</feature>
<reference evidence="2 3" key="1">
    <citation type="journal article" date="2017" name="Nature">
        <title>The Apostasia genome and the evolution of orchids.</title>
        <authorList>
            <person name="Zhang G.Q."/>
            <person name="Liu K.W."/>
            <person name="Li Z."/>
            <person name="Lohaus R."/>
            <person name="Hsiao Y.Y."/>
            <person name="Niu S.C."/>
            <person name="Wang J.Y."/>
            <person name="Lin Y.C."/>
            <person name="Xu Q."/>
            <person name="Chen L.J."/>
            <person name="Yoshida K."/>
            <person name="Fujiwara S."/>
            <person name="Wang Z.W."/>
            <person name="Zhang Y.Q."/>
            <person name="Mitsuda N."/>
            <person name="Wang M."/>
            <person name="Liu G.H."/>
            <person name="Pecoraro L."/>
            <person name="Huang H.X."/>
            <person name="Xiao X.J."/>
            <person name="Lin M."/>
            <person name="Wu X.Y."/>
            <person name="Wu W.L."/>
            <person name="Chen Y.Y."/>
            <person name="Chang S.B."/>
            <person name="Sakamoto S."/>
            <person name="Ohme-Takagi M."/>
            <person name="Yagi M."/>
            <person name="Zeng S.J."/>
            <person name="Shen C.Y."/>
            <person name="Yeh C.M."/>
            <person name="Luo Y.B."/>
            <person name="Tsai W.C."/>
            <person name="Van de Peer Y."/>
            <person name="Liu Z.J."/>
        </authorList>
    </citation>
    <scope>NUCLEOTIDE SEQUENCE [LARGE SCALE GENOMIC DNA]</scope>
    <source>
        <strain evidence="3">cv. Shenzhen</strain>
        <tissue evidence="2">Stem</tissue>
    </source>
</reference>
<feature type="region of interest" description="Disordered" evidence="1">
    <location>
        <begin position="624"/>
        <end position="647"/>
    </location>
</feature>
<evidence type="ECO:0000313" key="3">
    <source>
        <dbReference type="Proteomes" id="UP000236161"/>
    </source>
</evidence>
<feature type="region of interest" description="Disordered" evidence="1">
    <location>
        <begin position="193"/>
        <end position="225"/>
    </location>
</feature>
<organism evidence="2 3">
    <name type="scientific">Apostasia shenzhenica</name>
    <dbReference type="NCBI Taxonomy" id="1088818"/>
    <lineage>
        <taxon>Eukaryota</taxon>
        <taxon>Viridiplantae</taxon>
        <taxon>Streptophyta</taxon>
        <taxon>Embryophyta</taxon>
        <taxon>Tracheophyta</taxon>
        <taxon>Spermatophyta</taxon>
        <taxon>Magnoliopsida</taxon>
        <taxon>Liliopsida</taxon>
        <taxon>Asparagales</taxon>
        <taxon>Orchidaceae</taxon>
        <taxon>Apostasioideae</taxon>
        <taxon>Apostasia</taxon>
    </lineage>
</organism>
<evidence type="ECO:0000313" key="2">
    <source>
        <dbReference type="EMBL" id="PKA65722.1"/>
    </source>
</evidence>
<feature type="compositionally biased region" description="Low complexity" evidence="1">
    <location>
        <begin position="413"/>
        <end position="441"/>
    </location>
</feature>